<dbReference type="EMBL" id="BAAANS010000016">
    <property type="protein sequence ID" value="GAA2097786.1"/>
    <property type="molecule type" value="Genomic_DNA"/>
</dbReference>
<dbReference type="InterPro" id="IPR014457">
    <property type="entry name" value="UCP010260"/>
</dbReference>
<name>A0ABP5IDA5_9ACTN</name>
<evidence type="ECO:0000313" key="3">
    <source>
        <dbReference type="Proteomes" id="UP001500897"/>
    </source>
</evidence>
<gene>
    <name evidence="2" type="ORF">GCM10009759_28190</name>
</gene>
<dbReference type="Pfam" id="PF09348">
    <property type="entry name" value="DUF1990"/>
    <property type="match status" value="1"/>
</dbReference>
<dbReference type="PANTHER" id="PTHR34202:SF1">
    <property type="entry name" value="UPF0548 PROTEIN"/>
    <property type="match status" value="1"/>
</dbReference>
<dbReference type="RefSeq" id="WP_344552368.1">
    <property type="nucleotide sequence ID" value="NZ_BAAANS010000016.1"/>
</dbReference>
<feature type="domain" description="DUF1990" evidence="1">
    <location>
        <begin position="19"/>
        <end position="177"/>
    </location>
</feature>
<protein>
    <submittedName>
        <fullName evidence="2">DUF1990 domain-containing protein</fullName>
    </submittedName>
</protein>
<dbReference type="PANTHER" id="PTHR34202">
    <property type="entry name" value="UPF0548 PROTEIN"/>
    <property type="match status" value="1"/>
</dbReference>
<organism evidence="2 3">
    <name type="scientific">Kitasatospora saccharophila</name>
    <dbReference type="NCBI Taxonomy" id="407973"/>
    <lineage>
        <taxon>Bacteria</taxon>
        <taxon>Bacillati</taxon>
        <taxon>Actinomycetota</taxon>
        <taxon>Actinomycetes</taxon>
        <taxon>Kitasatosporales</taxon>
        <taxon>Streptomycetaceae</taxon>
        <taxon>Kitasatospora</taxon>
    </lineage>
</organism>
<sequence length="186" mass="19958">MRPKDPRQRHLAASAAAPSYPEVGATAAAALPPGYSWLRRRVHLGHGRAVLERAGGYVLGWGAQLGSGFAVHPAAARTAPGTTVLLRIGLPGLRLPRLVIPCRVVWAVETPDRIGFAYGTLPGHPECGEESFTVSMDADGEVWFEVVAFSRLAAWYARLGRPVALLLQHLAIERYLRVVARAAAAP</sequence>
<evidence type="ECO:0000259" key="1">
    <source>
        <dbReference type="Pfam" id="PF09348"/>
    </source>
</evidence>
<keyword evidence="3" id="KW-1185">Reference proteome</keyword>
<accession>A0ABP5IDA5</accession>
<dbReference type="PIRSF" id="PIRSF010260">
    <property type="entry name" value="UCP010260"/>
    <property type="match status" value="1"/>
</dbReference>
<dbReference type="Proteomes" id="UP001500897">
    <property type="component" value="Unassembled WGS sequence"/>
</dbReference>
<comment type="caution">
    <text evidence="2">The sequence shown here is derived from an EMBL/GenBank/DDBJ whole genome shotgun (WGS) entry which is preliminary data.</text>
</comment>
<proteinExistence type="predicted"/>
<evidence type="ECO:0000313" key="2">
    <source>
        <dbReference type="EMBL" id="GAA2097786.1"/>
    </source>
</evidence>
<dbReference type="InterPro" id="IPR018960">
    <property type="entry name" value="DUF1990"/>
</dbReference>
<reference evidence="3" key="1">
    <citation type="journal article" date="2019" name="Int. J. Syst. Evol. Microbiol.">
        <title>The Global Catalogue of Microorganisms (GCM) 10K type strain sequencing project: providing services to taxonomists for standard genome sequencing and annotation.</title>
        <authorList>
            <consortium name="The Broad Institute Genomics Platform"/>
            <consortium name="The Broad Institute Genome Sequencing Center for Infectious Disease"/>
            <person name="Wu L."/>
            <person name="Ma J."/>
        </authorList>
    </citation>
    <scope>NUCLEOTIDE SEQUENCE [LARGE SCALE GENOMIC DNA]</scope>
    <source>
        <strain evidence="3">JCM 14559</strain>
    </source>
</reference>